<name>A0A318T1B3_9HYPH</name>
<dbReference type="RefSeq" id="WP_110752089.1">
    <property type="nucleotide sequence ID" value="NZ_QJTF01000012.1"/>
</dbReference>
<dbReference type="Proteomes" id="UP000247454">
    <property type="component" value="Unassembled WGS sequence"/>
</dbReference>
<keyword evidence="2" id="KW-1185">Reference proteome</keyword>
<comment type="caution">
    <text evidence="1">The sequence shown here is derived from an EMBL/GenBank/DDBJ whole genome shotgun (WGS) entry which is preliminary data.</text>
</comment>
<evidence type="ECO:0000313" key="2">
    <source>
        <dbReference type="Proteomes" id="UP000247454"/>
    </source>
</evidence>
<organism evidence="1 2">
    <name type="scientific">Phyllobacterium leguminum</name>
    <dbReference type="NCBI Taxonomy" id="314237"/>
    <lineage>
        <taxon>Bacteria</taxon>
        <taxon>Pseudomonadati</taxon>
        <taxon>Pseudomonadota</taxon>
        <taxon>Alphaproteobacteria</taxon>
        <taxon>Hyphomicrobiales</taxon>
        <taxon>Phyllobacteriaceae</taxon>
        <taxon>Phyllobacterium</taxon>
    </lineage>
</organism>
<dbReference type="AlphaFoldDB" id="A0A318T1B3"/>
<dbReference type="OrthoDB" id="9974535at2"/>
<protein>
    <submittedName>
        <fullName evidence="1">Uncharacterized protein</fullName>
    </submittedName>
</protein>
<sequence length="89" mass="9818">MSLSDCLRELRSEMETVSFRSNGNAVFFTGAQVQSYILALTTYERVARHLEKCAQDAPLATDETVIPFPNPKRPRLFVVPDGDGGSNIA</sequence>
<gene>
    <name evidence="1" type="ORF">C7477_11229</name>
</gene>
<dbReference type="EMBL" id="QJTF01000012">
    <property type="protein sequence ID" value="PYE87528.1"/>
    <property type="molecule type" value="Genomic_DNA"/>
</dbReference>
<accession>A0A318T1B3</accession>
<reference evidence="1 2" key="1">
    <citation type="submission" date="2018-06" db="EMBL/GenBank/DDBJ databases">
        <title>Genomic Encyclopedia of Type Strains, Phase III (KMG-III): the genomes of soil and plant-associated and newly described type strains.</title>
        <authorList>
            <person name="Whitman W."/>
        </authorList>
    </citation>
    <scope>NUCLEOTIDE SEQUENCE [LARGE SCALE GENOMIC DNA]</scope>
    <source>
        <strain evidence="1 2">ORS 1419</strain>
    </source>
</reference>
<proteinExistence type="predicted"/>
<evidence type="ECO:0000313" key="1">
    <source>
        <dbReference type="EMBL" id="PYE87528.1"/>
    </source>
</evidence>